<dbReference type="AlphaFoldDB" id="A0A2N8U770"/>
<evidence type="ECO:0000313" key="3">
    <source>
        <dbReference type="Proteomes" id="UP000239563"/>
    </source>
</evidence>
<protein>
    <submittedName>
        <fullName evidence="2">Uncharacterized protein</fullName>
    </submittedName>
</protein>
<name>A0A2N8U770_9BASI</name>
<evidence type="ECO:0000256" key="1">
    <source>
        <dbReference type="SAM" id="MobiDB-lite"/>
    </source>
</evidence>
<proteinExistence type="predicted"/>
<evidence type="ECO:0000313" key="2">
    <source>
        <dbReference type="EMBL" id="SJX60591.1"/>
    </source>
</evidence>
<organism evidence="2 3">
    <name type="scientific">Sporisorium reilianum f. sp. reilianum</name>
    <dbReference type="NCBI Taxonomy" id="72559"/>
    <lineage>
        <taxon>Eukaryota</taxon>
        <taxon>Fungi</taxon>
        <taxon>Dikarya</taxon>
        <taxon>Basidiomycota</taxon>
        <taxon>Ustilaginomycotina</taxon>
        <taxon>Ustilaginomycetes</taxon>
        <taxon>Ustilaginales</taxon>
        <taxon>Ustilaginaceae</taxon>
        <taxon>Sporisorium</taxon>
    </lineage>
</organism>
<gene>
    <name evidence="2" type="ORF">SRS1_11820</name>
</gene>
<feature type="region of interest" description="Disordered" evidence="1">
    <location>
        <begin position="1"/>
        <end position="39"/>
    </location>
</feature>
<sequence>MSSKNKLTKFKNAVSASSSASPPPSSSTKPSSSNPPLTTTQANTLQALHQEQLARLAATTLPNLAAAHSRRFLHLARTQTHNADAMWSAQKVHAVRFRRSLWAEDVEPEPEVEMGKGKEGRVVPDFYDKHNARCARCALPLVAGLNCVSVKGHVKGREGKKRRQGRKAKRISCCTLCHHKTRTS</sequence>
<dbReference type="Proteomes" id="UP000239563">
    <property type="component" value="Chromosome I"/>
</dbReference>
<feature type="compositionally biased region" description="Low complexity" evidence="1">
    <location>
        <begin position="15"/>
        <end position="39"/>
    </location>
</feature>
<dbReference type="EMBL" id="LT795054">
    <property type="protein sequence ID" value="SJX60591.1"/>
    <property type="molecule type" value="Genomic_DNA"/>
</dbReference>
<reference evidence="2 3" key="1">
    <citation type="submission" date="2017-02" db="EMBL/GenBank/DDBJ databases">
        <authorList>
            <person name="Peterson S.W."/>
        </authorList>
    </citation>
    <scope>NUCLEOTIDE SEQUENCE [LARGE SCALE GENOMIC DNA]</scope>
    <source>
        <strain evidence="2 3">SRS1_H2-8</strain>
    </source>
</reference>
<accession>A0A2N8U770</accession>